<dbReference type="Pfam" id="PF01758">
    <property type="entry name" value="SBF"/>
    <property type="match status" value="1"/>
</dbReference>
<dbReference type="PANTHER" id="PTHR10361">
    <property type="entry name" value="SODIUM-BILE ACID COTRANSPORTER"/>
    <property type="match status" value="1"/>
</dbReference>
<keyword evidence="4 6" id="KW-0472">Membrane</keyword>
<feature type="transmembrane region" description="Helical" evidence="6">
    <location>
        <begin position="235"/>
        <end position="257"/>
    </location>
</feature>
<gene>
    <name evidence="7" type="ORF">HD592_002301</name>
</gene>
<dbReference type="Proteomes" id="UP000617426">
    <property type="component" value="Unassembled WGS sequence"/>
</dbReference>
<feature type="transmembrane region" description="Helical" evidence="6">
    <location>
        <begin position="27"/>
        <end position="50"/>
    </location>
</feature>
<reference evidence="7" key="1">
    <citation type="submission" date="2020-08" db="EMBL/GenBank/DDBJ databases">
        <title>Sequencing the genomes of 1000 actinobacteria strains.</title>
        <authorList>
            <person name="Klenk H.-P."/>
        </authorList>
    </citation>
    <scope>NUCLEOTIDE SEQUENCE</scope>
    <source>
        <strain evidence="7">DSM 10695</strain>
    </source>
</reference>
<feature type="transmembrane region" description="Helical" evidence="6">
    <location>
        <begin position="150"/>
        <end position="172"/>
    </location>
</feature>
<dbReference type="InterPro" id="IPR038770">
    <property type="entry name" value="Na+/solute_symporter_sf"/>
</dbReference>
<organism evidence="7 8">
    <name type="scientific">Schaalia hyovaginalis</name>
    <dbReference type="NCBI Taxonomy" id="29316"/>
    <lineage>
        <taxon>Bacteria</taxon>
        <taxon>Bacillati</taxon>
        <taxon>Actinomycetota</taxon>
        <taxon>Actinomycetes</taxon>
        <taxon>Actinomycetales</taxon>
        <taxon>Actinomycetaceae</taxon>
        <taxon>Schaalia</taxon>
    </lineage>
</organism>
<feature type="transmembrane region" description="Helical" evidence="6">
    <location>
        <begin position="87"/>
        <end position="109"/>
    </location>
</feature>
<comment type="caution">
    <text evidence="7">The sequence shown here is derived from an EMBL/GenBank/DDBJ whole genome shotgun (WGS) entry which is preliminary data.</text>
</comment>
<dbReference type="InterPro" id="IPR002657">
    <property type="entry name" value="BilAc:Na_symport/Acr3"/>
</dbReference>
<feature type="transmembrane region" description="Helical" evidence="6">
    <location>
        <begin position="209"/>
        <end position="229"/>
    </location>
</feature>
<feature type="region of interest" description="Disordered" evidence="5">
    <location>
        <begin position="1"/>
        <end position="22"/>
    </location>
</feature>
<protein>
    <submittedName>
        <fullName evidence="7">BASS family bile acid:Na+ symporter</fullName>
    </submittedName>
</protein>
<feature type="compositionally biased region" description="Basic and acidic residues" evidence="5">
    <location>
        <begin position="1"/>
        <end position="11"/>
    </location>
</feature>
<keyword evidence="2 6" id="KW-0812">Transmembrane</keyword>
<dbReference type="EMBL" id="JACHMK010000001">
    <property type="protein sequence ID" value="MBB6335736.1"/>
    <property type="molecule type" value="Genomic_DNA"/>
</dbReference>
<evidence type="ECO:0000256" key="2">
    <source>
        <dbReference type="ARBA" id="ARBA00022692"/>
    </source>
</evidence>
<evidence type="ECO:0000256" key="4">
    <source>
        <dbReference type="ARBA" id="ARBA00023136"/>
    </source>
</evidence>
<feature type="transmembrane region" description="Helical" evidence="6">
    <location>
        <begin position="115"/>
        <end position="138"/>
    </location>
</feature>
<dbReference type="GO" id="GO:0016020">
    <property type="term" value="C:membrane"/>
    <property type="evidence" value="ECO:0007669"/>
    <property type="project" value="UniProtKB-SubCell"/>
</dbReference>
<evidence type="ECO:0000313" key="8">
    <source>
        <dbReference type="Proteomes" id="UP000617426"/>
    </source>
</evidence>
<proteinExistence type="predicted"/>
<dbReference type="Gene3D" id="1.20.1530.20">
    <property type="match status" value="1"/>
</dbReference>
<dbReference type="InterPro" id="IPR004710">
    <property type="entry name" value="Bilac:Na_transpt"/>
</dbReference>
<sequence length="327" mass="34182">MSTKSVRESAATEHGPSSTDEDRSARIAVTIFPLMIIASFIAAMAAPAVFHPLAAGTNYALGIIMFGMGLTLKVSDFELVVKRPLPVLIGVVAQFVIMPLLAVLLTWIFQLPAAIAVGVILVGCAPGGTSSNVISYLAKGDVALSVTMTSISTLLAPLMTPLLTGWLAGAYMPVDAKAMAISIVKMVLVPVIGGLLIRRFAGKVVEPLLPALPWVSVLGICYVVLVVVSVSQAKILQAGLLILLVVVCHNVLGYLLGFFASRLTGGSESANRTISIEVGMQNSGLAATLAATHFAATPESALPGAVFSVWHNLSGALLAMYYRRRSL</sequence>
<feature type="transmembrane region" description="Helical" evidence="6">
    <location>
        <begin position="56"/>
        <end position="75"/>
    </location>
</feature>
<evidence type="ECO:0000313" key="7">
    <source>
        <dbReference type="EMBL" id="MBB6335736.1"/>
    </source>
</evidence>
<evidence type="ECO:0000256" key="3">
    <source>
        <dbReference type="ARBA" id="ARBA00022989"/>
    </source>
</evidence>
<keyword evidence="8" id="KW-1185">Reference proteome</keyword>
<name>A0A923IZV7_9ACTO</name>
<evidence type="ECO:0000256" key="6">
    <source>
        <dbReference type="SAM" id="Phobius"/>
    </source>
</evidence>
<feature type="transmembrane region" description="Helical" evidence="6">
    <location>
        <begin position="178"/>
        <end position="197"/>
    </location>
</feature>
<dbReference type="PANTHER" id="PTHR10361:SF28">
    <property type="entry name" value="P3 PROTEIN-RELATED"/>
    <property type="match status" value="1"/>
</dbReference>
<evidence type="ECO:0000256" key="5">
    <source>
        <dbReference type="SAM" id="MobiDB-lite"/>
    </source>
</evidence>
<dbReference type="AlphaFoldDB" id="A0A923IZV7"/>
<evidence type="ECO:0000256" key="1">
    <source>
        <dbReference type="ARBA" id="ARBA00004141"/>
    </source>
</evidence>
<accession>A0A923IZV7</accession>
<keyword evidence="3 6" id="KW-1133">Transmembrane helix</keyword>
<dbReference type="RefSeq" id="WP_184454274.1">
    <property type="nucleotide sequence ID" value="NZ_JACHMK010000001.1"/>
</dbReference>
<comment type="subcellular location">
    <subcellularLocation>
        <location evidence="1">Membrane</location>
        <topology evidence="1">Multi-pass membrane protein</topology>
    </subcellularLocation>
</comment>